<dbReference type="Proteomes" id="UP001362999">
    <property type="component" value="Unassembled WGS sequence"/>
</dbReference>
<evidence type="ECO:0000256" key="3">
    <source>
        <dbReference type="ARBA" id="ARBA00022989"/>
    </source>
</evidence>
<dbReference type="PANTHER" id="PTHR16201">
    <property type="entry name" value="SEVEN TRANSMEMBRANE PROTEIN 1-RELATED"/>
    <property type="match status" value="1"/>
</dbReference>
<feature type="transmembrane region" description="Helical" evidence="6">
    <location>
        <begin position="72"/>
        <end position="91"/>
    </location>
</feature>
<proteinExistence type="predicted"/>
<dbReference type="GO" id="GO:0016020">
    <property type="term" value="C:membrane"/>
    <property type="evidence" value="ECO:0007669"/>
    <property type="project" value="UniProtKB-SubCell"/>
</dbReference>
<keyword evidence="3 6" id="KW-1133">Transmembrane helix</keyword>
<dbReference type="InterPro" id="IPR051415">
    <property type="entry name" value="LAAT-1"/>
</dbReference>
<dbReference type="EMBL" id="JAWWNJ010000006">
    <property type="protein sequence ID" value="KAK7053779.1"/>
    <property type="molecule type" value="Genomic_DNA"/>
</dbReference>
<evidence type="ECO:0000313" key="7">
    <source>
        <dbReference type="EMBL" id="KAK7053779.1"/>
    </source>
</evidence>
<comment type="subcellular location">
    <subcellularLocation>
        <location evidence="1">Membrane</location>
        <topology evidence="1">Multi-pass membrane protein</topology>
    </subcellularLocation>
</comment>
<dbReference type="AlphaFoldDB" id="A0AAW0DQT7"/>
<organism evidence="7 8">
    <name type="scientific">Favolaschia claudopus</name>
    <dbReference type="NCBI Taxonomy" id="2862362"/>
    <lineage>
        <taxon>Eukaryota</taxon>
        <taxon>Fungi</taxon>
        <taxon>Dikarya</taxon>
        <taxon>Basidiomycota</taxon>
        <taxon>Agaricomycotina</taxon>
        <taxon>Agaricomycetes</taxon>
        <taxon>Agaricomycetidae</taxon>
        <taxon>Agaricales</taxon>
        <taxon>Marasmiineae</taxon>
        <taxon>Mycenaceae</taxon>
        <taxon>Favolaschia</taxon>
    </lineage>
</organism>
<sequence>MPTNAVAENVLGTIGTICWTAQLIPQVWKSYREKSTQGLSEWLVLCWGVSGAVFGVYAVIQNLNIPLIIQPQLFGFLCLVSWGQCLYYNSARPKWMSFAMSFGTIVALGGFEVGMIFAIRPSLNDHAIQFFGIFSSVLLVLGLVSQYMEIYQRKEVVGLSILFMAIDMLGGIFSDLSLAFKPKFDEVAAVLYTLVVAMDGLVVLAALVLNPRARRRRRELELAAADDSSMNAPAGEPSGSVVLSPSRQRTRSAHSAIPE</sequence>
<feature type="region of interest" description="Disordered" evidence="5">
    <location>
        <begin position="224"/>
        <end position="259"/>
    </location>
</feature>
<protein>
    <submittedName>
        <fullName evidence="7">PQ loop repeat-domain-containing protein</fullName>
    </submittedName>
</protein>
<dbReference type="SMART" id="SM00679">
    <property type="entry name" value="CTNS"/>
    <property type="match status" value="2"/>
</dbReference>
<dbReference type="Gene3D" id="1.20.1280.290">
    <property type="match status" value="2"/>
</dbReference>
<feature type="transmembrane region" description="Helical" evidence="6">
    <location>
        <begin position="98"/>
        <end position="120"/>
    </location>
</feature>
<evidence type="ECO:0000256" key="4">
    <source>
        <dbReference type="ARBA" id="ARBA00023136"/>
    </source>
</evidence>
<accession>A0AAW0DQT7</accession>
<evidence type="ECO:0000256" key="2">
    <source>
        <dbReference type="ARBA" id="ARBA00022692"/>
    </source>
</evidence>
<evidence type="ECO:0000256" key="6">
    <source>
        <dbReference type="SAM" id="Phobius"/>
    </source>
</evidence>
<dbReference type="Pfam" id="PF04193">
    <property type="entry name" value="PQ-loop"/>
    <property type="match status" value="2"/>
</dbReference>
<feature type="transmembrane region" description="Helical" evidence="6">
    <location>
        <begin position="42"/>
        <end position="60"/>
    </location>
</feature>
<keyword evidence="4 6" id="KW-0472">Membrane</keyword>
<feature type="transmembrane region" description="Helical" evidence="6">
    <location>
        <begin position="189"/>
        <end position="209"/>
    </location>
</feature>
<reference evidence="7 8" key="1">
    <citation type="journal article" date="2024" name="J Genomics">
        <title>Draft genome sequencing and assembly of Favolaschia claudopus CIRM-BRFM 2984 isolated from oak limbs.</title>
        <authorList>
            <person name="Navarro D."/>
            <person name="Drula E."/>
            <person name="Chaduli D."/>
            <person name="Cazenave R."/>
            <person name="Ahrendt S."/>
            <person name="Wang J."/>
            <person name="Lipzen A."/>
            <person name="Daum C."/>
            <person name="Barry K."/>
            <person name="Grigoriev I.V."/>
            <person name="Favel A."/>
            <person name="Rosso M.N."/>
            <person name="Martin F."/>
        </authorList>
    </citation>
    <scope>NUCLEOTIDE SEQUENCE [LARGE SCALE GENOMIC DNA]</scope>
    <source>
        <strain evidence="7 8">CIRM-BRFM 2984</strain>
    </source>
</reference>
<keyword evidence="8" id="KW-1185">Reference proteome</keyword>
<dbReference type="PANTHER" id="PTHR16201:SF37">
    <property type="entry name" value="PQ-LOOP REPEAT-CONTAINING PROTEIN"/>
    <property type="match status" value="1"/>
</dbReference>
<comment type="caution">
    <text evidence="7">The sequence shown here is derived from an EMBL/GenBank/DDBJ whole genome shotgun (WGS) entry which is preliminary data.</text>
</comment>
<evidence type="ECO:0000313" key="8">
    <source>
        <dbReference type="Proteomes" id="UP001362999"/>
    </source>
</evidence>
<evidence type="ECO:0000256" key="5">
    <source>
        <dbReference type="SAM" id="MobiDB-lite"/>
    </source>
</evidence>
<keyword evidence="2 6" id="KW-0812">Transmembrane</keyword>
<dbReference type="InterPro" id="IPR006603">
    <property type="entry name" value="PQ-loop_rpt"/>
</dbReference>
<name>A0AAW0DQT7_9AGAR</name>
<feature type="transmembrane region" description="Helical" evidence="6">
    <location>
        <begin position="126"/>
        <end position="144"/>
    </location>
</feature>
<evidence type="ECO:0000256" key="1">
    <source>
        <dbReference type="ARBA" id="ARBA00004141"/>
    </source>
</evidence>
<gene>
    <name evidence="7" type="ORF">R3P38DRAFT_2852099</name>
</gene>
<feature type="transmembrane region" description="Helical" evidence="6">
    <location>
        <begin position="156"/>
        <end position="177"/>
    </location>
</feature>